<gene>
    <name evidence="1" type="ORF">A9K55_006154</name>
</gene>
<dbReference type="Proteomes" id="UP000323067">
    <property type="component" value="Chromosome vi"/>
</dbReference>
<evidence type="ECO:0000313" key="1">
    <source>
        <dbReference type="EMBL" id="ATY60693.1"/>
    </source>
</evidence>
<proteinExistence type="predicted"/>
<sequence>MSASYYESLSQQPDDSRHAVVPSPVLAAAAAAAAPADALQEQYLVRKWLAGFIIIAGPEQQ</sequence>
<accession>A0A2H4SC73</accession>
<dbReference type="AlphaFoldDB" id="A0A2H4SC73"/>
<reference evidence="1 2" key="1">
    <citation type="journal article" date="2017" name="BMC Genomics">
        <title>Chromosome level assembly and secondary metabolite potential of the parasitic fungus Cordyceps militaris.</title>
        <authorList>
            <person name="Kramer G.J."/>
            <person name="Nodwell J.R."/>
        </authorList>
    </citation>
    <scope>NUCLEOTIDE SEQUENCE [LARGE SCALE GENOMIC DNA]</scope>
    <source>
        <strain evidence="1 2">ATCC 34164</strain>
    </source>
</reference>
<protein>
    <submittedName>
        <fullName evidence="1">Uncharacterized protein</fullName>
    </submittedName>
</protein>
<name>A0A2H4SC73_CORMI</name>
<evidence type="ECO:0000313" key="2">
    <source>
        <dbReference type="Proteomes" id="UP000323067"/>
    </source>
</evidence>
<dbReference type="VEuPathDB" id="FungiDB:A9K55_006154"/>
<dbReference type="EMBL" id="CP023323">
    <property type="protein sequence ID" value="ATY60693.1"/>
    <property type="molecule type" value="Genomic_DNA"/>
</dbReference>
<organism evidence="1 2">
    <name type="scientific">Cordyceps militaris</name>
    <name type="common">Caterpillar fungus</name>
    <name type="synonym">Clavaria militaris</name>
    <dbReference type="NCBI Taxonomy" id="73501"/>
    <lineage>
        <taxon>Eukaryota</taxon>
        <taxon>Fungi</taxon>
        <taxon>Dikarya</taxon>
        <taxon>Ascomycota</taxon>
        <taxon>Pezizomycotina</taxon>
        <taxon>Sordariomycetes</taxon>
        <taxon>Hypocreomycetidae</taxon>
        <taxon>Hypocreales</taxon>
        <taxon>Cordycipitaceae</taxon>
        <taxon>Cordyceps</taxon>
    </lineage>
</organism>